<dbReference type="InterPro" id="IPR001608">
    <property type="entry name" value="Ala_racemase_N"/>
</dbReference>
<dbReference type="Pfam" id="PF14031">
    <property type="entry name" value="D-ser_dehydrat"/>
    <property type="match status" value="1"/>
</dbReference>
<dbReference type="RefSeq" id="WP_088767804.1">
    <property type="nucleotide sequence ID" value="NZ_CP022133.1"/>
</dbReference>
<dbReference type="InterPro" id="IPR042208">
    <property type="entry name" value="D-ser_dehydrat-like_sf"/>
</dbReference>
<dbReference type="Gene3D" id="3.20.20.10">
    <property type="entry name" value="Alanine racemase"/>
    <property type="match status" value="1"/>
</dbReference>
<dbReference type="InterPro" id="IPR029066">
    <property type="entry name" value="PLP-binding_barrel"/>
</dbReference>
<comment type="similarity">
    <text evidence="1">Belongs to the DSD1 family.</text>
</comment>
<dbReference type="Pfam" id="PF01168">
    <property type="entry name" value="Ala_racemase_N"/>
    <property type="match status" value="1"/>
</dbReference>
<sequence length="374" mass="40973">MTVPQWIDTLDTPYLLIDEAILKRNIAHLKNRIESLGSHLRPHLKTLRTLEAAGYLLADKIRPATVSTLAEAEAYANAGYTDLLYAVGIAPAKLERVAQLRKRGINLHVLLDNMAQAKAVSDFAQKHQQDFSVFIEIDSDDHRGGIKPEAPELIDIAQQLGRHFTGLMTHAGGSYNCHTADALKAFAKRECDAVRNAKSRLEASGIHCSITSVGSTPTAHYGEDFSDIAEVRAGVYTTFDLVMKNIGVCDFSDIAMSVVTTVIGHNKEKGWVLTDSGWMALSRDRGTASQSMDFGYGQVCKTDGSILTGLCVNSTSQEHGVIELNDVYQLDNFPVGSQLRILPNHACATAAMHPLYHVLMSNGSHNTWQRIIGW</sequence>
<keyword evidence="5" id="KW-1185">Reference proteome</keyword>
<name>A0ABN5AP89_9GAMM</name>
<evidence type="ECO:0000256" key="2">
    <source>
        <dbReference type="ARBA" id="ARBA00023239"/>
    </source>
</evidence>
<evidence type="ECO:0000313" key="5">
    <source>
        <dbReference type="Proteomes" id="UP000197717"/>
    </source>
</evidence>
<dbReference type="SMART" id="SM01119">
    <property type="entry name" value="D-ser_dehydrat"/>
    <property type="match status" value="1"/>
</dbReference>
<organism evidence="4 5">
    <name type="scientific">Idiomarina piscisalsi</name>
    <dbReference type="NCBI Taxonomy" id="1096243"/>
    <lineage>
        <taxon>Bacteria</taxon>
        <taxon>Pseudomonadati</taxon>
        <taxon>Pseudomonadota</taxon>
        <taxon>Gammaproteobacteria</taxon>
        <taxon>Alteromonadales</taxon>
        <taxon>Idiomarinaceae</taxon>
        <taxon>Idiomarina</taxon>
    </lineage>
</organism>
<accession>A0ABN5AP89</accession>
<dbReference type="PANTHER" id="PTHR28004">
    <property type="entry name" value="ZGC:162816-RELATED"/>
    <property type="match status" value="1"/>
</dbReference>
<evidence type="ECO:0000256" key="1">
    <source>
        <dbReference type="ARBA" id="ARBA00005323"/>
    </source>
</evidence>
<gene>
    <name evidence="4" type="ORF">CEW91_04235</name>
</gene>
<keyword evidence="2" id="KW-0456">Lyase</keyword>
<dbReference type="Proteomes" id="UP000197717">
    <property type="component" value="Chromosome"/>
</dbReference>
<dbReference type="InterPro" id="IPR026956">
    <property type="entry name" value="D-ser_dehydrat-like_dom"/>
</dbReference>
<dbReference type="SUPFAM" id="SSF51419">
    <property type="entry name" value="PLP-binding barrel"/>
    <property type="match status" value="1"/>
</dbReference>
<dbReference type="Gene3D" id="2.40.37.20">
    <property type="entry name" value="D-serine dehydratase-like domain"/>
    <property type="match status" value="1"/>
</dbReference>
<evidence type="ECO:0000259" key="3">
    <source>
        <dbReference type="SMART" id="SM01119"/>
    </source>
</evidence>
<protein>
    <submittedName>
        <fullName evidence="4">Metal activated pyridoxal enzyme</fullName>
    </submittedName>
</protein>
<dbReference type="EMBL" id="CP022133">
    <property type="protein sequence ID" value="ASG65394.1"/>
    <property type="molecule type" value="Genomic_DNA"/>
</dbReference>
<feature type="domain" description="D-serine dehydratase-like" evidence="3">
    <location>
        <begin position="255"/>
        <end position="360"/>
    </location>
</feature>
<evidence type="ECO:0000313" key="4">
    <source>
        <dbReference type="EMBL" id="ASG65394.1"/>
    </source>
</evidence>
<dbReference type="InterPro" id="IPR051466">
    <property type="entry name" value="D-amino_acid_metab_enzyme"/>
</dbReference>
<dbReference type="CDD" id="cd06812">
    <property type="entry name" value="PLPDE_III_DSD_D-TA_like_1"/>
    <property type="match status" value="1"/>
</dbReference>
<reference evidence="4 5" key="1">
    <citation type="submission" date="2017-06" db="EMBL/GenBank/DDBJ databases">
        <title>Complete genome sequence of Idiomarina piscisalsi strain 10PY1A isolated from soil of Soudi Arabia.</title>
        <authorList>
            <person name="Kim M.-C."/>
            <person name="Jung B.K."/>
            <person name="Budiyanto F."/>
            <person name="Nzila A."/>
            <person name="Shin J.-H."/>
        </authorList>
    </citation>
    <scope>NUCLEOTIDE SEQUENCE [LARGE SCALE GENOMIC DNA]</scope>
    <source>
        <strain evidence="4 5">10PY1A</strain>
    </source>
</reference>
<proteinExistence type="inferred from homology"/>
<dbReference type="PANTHER" id="PTHR28004:SF2">
    <property type="entry name" value="D-SERINE DEHYDRATASE"/>
    <property type="match status" value="1"/>
</dbReference>